<protein>
    <submittedName>
        <fullName evidence="2">Uncharacterized protein</fullName>
    </submittedName>
</protein>
<sequence>MIQGDSISFIGYICRGGSVYDSFGAVYAGCEMLLPATKTQATIIDYAVILYAPWDGLRNLPREMISTQCYIPSQCGTHCWIWVYAIFGKFFCSFCYLFIMFSLVLHFSKARGVLAEREACSDD</sequence>
<accession>A0A5N6TNM3</accession>
<dbReference type="EMBL" id="ML742185">
    <property type="protein sequence ID" value="KAE8147910.1"/>
    <property type="molecule type" value="Genomic_DNA"/>
</dbReference>
<gene>
    <name evidence="2" type="ORF">BDV25DRAFT_25676</name>
</gene>
<dbReference type="Proteomes" id="UP000325780">
    <property type="component" value="Unassembled WGS sequence"/>
</dbReference>
<feature type="transmembrane region" description="Helical" evidence="1">
    <location>
        <begin position="81"/>
        <end position="107"/>
    </location>
</feature>
<dbReference type="AlphaFoldDB" id="A0A5N6TNM3"/>
<evidence type="ECO:0000313" key="2">
    <source>
        <dbReference type="EMBL" id="KAE8147910.1"/>
    </source>
</evidence>
<proteinExistence type="predicted"/>
<keyword evidence="1" id="KW-1133">Transmembrane helix</keyword>
<keyword evidence="1" id="KW-0812">Transmembrane</keyword>
<reference evidence="2 3" key="1">
    <citation type="submission" date="2019-04" db="EMBL/GenBank/DDBJ databases">
        <title>Friends and foes A comparative genomics study of 23 Aspergillus species from section Flavi.</title>
        <authorList>
            <consortium name="DOE Joint Genome Institute"/>
            <person name="Kjaerbolling I."/>
            <person name="Vesth T."/>
            <person name="Frisvad J.C."/>
            <person name="Nybo J.L."/>
            <person name="Theobald S."/>
            <person name="Kildgaard S."/>
            <person name="Isbrandt T."/>
            <person name="Kuo A."/>
            <person name="Sato A."/>
            <person name="Lyhne E.K."/>
            <person name="Kogle M.E."/>
            <person name="Wiebenga A."/>
            <person name="Kun R.S."/>
            <person name="Lubbers R.J."/>
            <person name="Makela M.R."/>
            <person name="Barry K."/>
            <person name="Chovatia M."/>
            <person name="Clum A."/>
            <person name="Daum C."/>
            <person name="Haridas S."/>
            <person name="He G."/>
            <person name="LaButti K."/>
            <person name="Lipzen A."/>
            <person name="Mondo S."/>
            <person name="Riley R."/>
            <person name="Salamov A."/>
            <person name="Simmons B.A."/>
            <person name="Magnuson J.K."/>
            <person name="Henrissat B."/>
            <person name="Mortensen U.H."/>
            <person name="Larsen T.O."/>
            <person name="Devries R.P."/>
            <person name="Grigoriev I.V."/>
            <person name="Machida M."/>
            <person name="Baker S.E."/>
            <person name="Andersen M.R."/>
        </authorList>
    </citation>
    <scope>NUCLEOTIDE SEQUENCE [LARGE SCALE GENOMIC DNA]</scope>
    <source>
        <strain evidence="2 3">IBT 18842</strain>
    </source>
</reference>
<evidence type="ECO:0000313" key="3">
    <source>
        <dbReference type="Proteomes" id="UP000325780"/>
    </source>
</evidence>
<keyword evidence="3" id="KW-1185">Reference proteome</keyword>
<name>A0A5N6TNM3_ASPAV</name>
<keyword evidence="1" id="KW-0472">Membrane</keyword>
<evidence type="ECO:0000256" key="1">
    <source>
        <dbReference type="SAM" id="Phobius"/>
    </source>
</evidence>
<organism evidence="2 3">
    <name type="scientific">Aspergillus avenaceus</name>
    <dbReference type="NCBI Taxonomy" id="36643"/>
    <lineage>
        <taxon>Eukaryota</taxon>
        <taxon>Fungi</taxon>
        <taxon>Dikarya</taxon>
        <taxon>Ascomycota</taxon>
        <taxon>Pezizomycotina</taxon>
        <taxon>Eurotiomycetes</taxon>
        <taxon>Eurotiomycetidae</taxon>
        <taxon>Eurotiales</taxon>
        <taxon>Aspergillaceae</taxon>
        <taxon>Aspergillus</taxon>
        <taxon>Aspergillus subgen. Circumdati</taxon>
    </lineage>
</organism>